<feature type="transmembrane region" description="Helical" evidence="1">
    <location>
        <begin position="84"/>
        <end position="105"/>
    </location>
</feature>
<evidence type="ECO:0008006" key="3">
    <source>
        <dbReference type="Google" id="ProtNLM"/>
    </source>
</evidence>
<accession>A0A382RTH5</accession>
<dbReference type="EMBL" id="UINC01124082">
    <property type="protein sequence ID" value="SVD00983.1"/>
    <property type="molecule type" value="Genomic_DNA"/>
</dbReference>
<evidence type="ECO:0000313" key="2">
    <source>
        <dbReference type="EMBL" id="SVD00983.1"/>
    </source>
</evidence>
<feature type="non-terminal residue" evidence="2">
    <location>
        <position position="180"/>
    </location>
</feature>
<name>A0A382RTH5_9ZZZZ</name>
<dbReference type="PANTHER" id="PTHR33876">
    <property type="entry name" value="UNNAMED PRODUCT"/>
    <property type="match status" value="1"/>
</dbReference>
<keyword evidence="1" id="KW-0472">Membrane</keyword>
<keyword evidence="1" id="KW-1133">Transmembrane helix</keyword>
<organism evidence="2">
    <name type="scientific">marine metagenome</name>
    <dbReference type="NCBI Taxonomy" id="408172"/>
    <lineage>
        <taxon>unclassified sequences</taxon>
        <taxon>metagenomes</taxon>
        <taxon>ecological metagenomes</taxon>
    </lineage>
</organism>
<protein>
    <recommendedName>
        <fullName evidence="3">Urease accessory protein UreH-like transmembrane domain-containing protein</fullName>
    </recommendedName>
</protein>
<proteinExistence type="predicted"/>
<feature type="transmembrane region" description="Helical" evidence="1">
    <location>
        <begin position="6"/>
        <end position="24"/>
    </location>
</feature>
<sequence>MEQEIIQFSGILSALFIGLLIGFKHSTDGDHIVAISTIVRDYKKIINAVWVGISWGIGHTIPLMILGTIILLLKENFLDLYMHIAVYFEFGVAIMLIILGLQVFWKLYKGSFHFHSHHHDGLSHTHIHGSHAHNTEAKDFHHGKNHSFFMNFIPFLSTKSFFIGFVHGLAGSAAVLIAIL</sequence>
<keyword evidence="1" id="KW-0812">Transmembrane</keyword>
<feature type="transmembrane region" description="Helical" evidence="1">
    <location>
        <begin position="45"/>
        <end position="72"/>
    </location>
</feature>
<gene>
    <name evidence="2" type="ORF">METZ01_LOCUS353837</name>
</gene>
<evidence type="ECO:0000256" key="1">
    <source>
        <dbReference type="SAM" id="Phobius"/>
    </source>
</evidence>
<dbReference type="PANTHER" id="PTHR33876:SF4">
    <property type="entry name" value="CHLOROPLAST PROTEIN FOR GROWTH AND FERTILITY 2"/>
    <property type="match status" value="1"/>
</dbReference>
<reference evidence="2" key="1">
    <citation type="submission" date="2018-05" db="EMBL/GenBank/DDBJ databases">
        <authorList>
            <person name="Lanie J.A."/>
            <person name="Ng W.-L."/>
            <person name="Kazmierczak K.M."/>
            <person name="Andrzejewski T.M."/>
            <person name="Davidsen T.M."/>
            <person name="Wayne K.J."/>
            <person name="Tettelin H."/>
            <person name="Glass J.I."/>
            <person name="Rusch D."/>
            <person name="Podicherti R."/>
            <person name="Tsui H.-C.T."/>
            <person name="Winkler M.E."/>
        </authorList>
    </citation>
    <scope>NUCLEOTIDE SEQUENCE</scope>
</reference>
<dbReference type="InterPro" id="IPR052776">
    <property type="entry name" value="Chloro_ReproSupport/MetalTrans"/>
</dbReference>
<feature type="transmembrane region" description="Helical" evidence="1">
    <location>
        <begin position="160"/>
        <end position="179"/>
    </location>
</feature>
<dbReference type="AlphaFoldDB" id="A0A382RTH5"/>